<dbReference type="Pfam" id="PF08398">
    <property type="entry name" value="Phospholip_A2_4"/>
    <property type="match status" value="1"/>
</dbReference>
<evidence type="ECO:0000256" key="1">
    <source>
        <dbReference type="ARBA" id="ARBA00004613"/>
    </source>
</evidence>
<gene>
    <name evidence="4" type="ORF">QYB95_13170</name>
</gene>
<dbReference type="Gene3D" id="1.20.90.10">
    <property type="entry name" value="Phospholipase A2 domain"/>
    <property type="match status" value="1"/>
</dbReference>
<sequence>MRNRRIGFCYPGYRYCGPGCTGPGSPINPVDACCRFHDECYLYNRNKGARRYCDDLFKQCLSQYSSMDNKLGRDARLFSKAINLKNLFF</sequence>
<comment type="caution">
    <text evidence="4">The sequence shown here is derived from an EMBL/GenBank/DDBJ whole genome shotgun (WGS) entry which is preliminary data.</text>
</comment>
<dbReference type="SUPFAM" id="SSF48619">
    <property type="entry name" value="Phospholipase A2, PLA2"/>
    <property type="match status" value="1"/>
</dbReference>
<name>A0ABT8GSX4_9BACL</name>
<dbReference type="Proteomes" id="UP001172743">
    <property type="component" value="Unassembled WGS sequence"/>
</dbReference>
<comment type="subcellular location">
    <subcellularLocation>
        <location evidence="1">Secreted</location>
    </subcellularLocation>
</comment>
<dbReference type="InterPro" id="IPR033113">
    <property type="entry name" value="PLA2_histidine"/>
</dbReference>
<proteinExistence type="predicted"/>
<dbReference type="EMBL" id="JAUHTQ010000010">
    <property type="protein sequence ID" value="MDN4494497.1"/>
    <property type="molecule type" value="Genomic_DNA"/>
</dbReference>
<dbReference type="PROSITE" id="PS00118">
    <property type="entry name" value="PA2_HIS"/>
    <property type="match status" value="1"/>
</dbReference>
<organism evidence="4 5">
    <name type="scientific">Ureibacillus aquaedulcis</name>
    <dbReference type="NCBI Taxonomy" id="3058421"/>
    <lineage>
        <taxon>Bacteria</taxon>
        <taxon>Bacillati</taxon>
        <taxon>Bacillota</taxon>
        <taxon>Bacilli</taxon>
        <taxon>Bacillales</taxon>
        <taxon>Caryophanaceae</taxon>
        <taxon>Ureibacillus</taxon>
    </lineage>
</organism>
<keyword evidence="5" id="KW-1185">Reference proteome</keyword>
<keyword evidence="2" id="KW-0964">Secreted</keyword>
<accession>A0ABT8GSX4</accession>
<feature type="domain" description="Phospholipase A2-like" evidence="3">
    <location>
        <begin position="8"/>
        <end position="72"/>
    </location>
</feature>
<dbReference type="InterPro" id="IPR013607">
    <property type="entry name" value="Phospholipase_A2-like"/>
</dbReference>
<evidence type="ECO:0000313" key="5">
    <source>
        <dbReference type="Proteomes" id="UP001172743"/>
    </source>
</evidence>
<evidence type="ECO:0000256" key="2">
    <source>
        <dbReference type="ARBA" id="ARBA00022525"/>
    </source>
</evidence>
<evidence type="ECO:0000313" key="4">
    <source>
        <dbReference type="EMBL" id="MDN4494497.1"/>
    </source>
</evidence>
<evidence type="ECO:0000259" key="3">
    <source>
        <dbReference type="Pfam" id="PF08398"/>
    </source>
</evidence>
<dbReference type="InterPro" id="IPR036444">
    <property type="entry name" value="PLipase_A2_dom_sf"/>
</dbReference>
<protein>
    <submittedName>
        <fullName evidence="4">Parvovirus coat protein VP1-like protein</fullName>
    </submittedName>
</protein>
<reference evidence="4" key="1">
    <citation type="submission" date="2023-07" db="EMBL/GenBank/DDBJ databases">
        <title>Ureibacillus sp. isolated from freshwater well.</title>
        <authorList>
            <person name="Kirdat K."/>
            <person name="Bhatt A."/>
            <person name="Teware R."/>
            <person name="Bhavsar Y."/>
            <person name="Yadav A."/>
        </authorList>
    </citation>
    <scope>NUCLEOTIDE SEQUENCE</scope>
    <source>
        <strain evidence="4">BA0131</strain>
    </source>
</reference>
<dbReference type="RefSeq" id="WP_301138798.1">
    <property type="nucleotide sequence ID" value="NZ_JAUHTQ010000010.1"/>
</dbReference>